<reference evidence="1 2" key="1">
    <citation type="journal article" date="2013" name="Genome Announc.">
        <title>Draft genome sequence of an Actinobacterium, Brachybacterium muris strain UCD-AY4.</title>
        <authorList>
            <person name="Lo J.R."/>
            <person name="Lang J.M."/>
            <person name="Darling A.E."/>
            <person name="Eisen J.A."/>
            <person name="Coil D.A."/>
        </authorList>
    </citation>
    <scope>NUCLEOTIDE SEQUENCE [LARGE SCALE GENOMIC DNA]</scope>
    <source>
        <strain evidence="1 2">UCD-AY4</strain>
    </source>
</reference>
<comment type="caution">
    <text evidence="1">The sequence shown here is derived from an EMBL/GenBank/DDBJ whole genome shotgun (WGS) entry which is preliminary data.</text>
</comment>
<protein>
    <submittedName>
        <fullName evidence="1">Uncharacterized protein</fullName>
    </submittedName>
</protein>
<keyword evidence="2" id="KW-1185">Reference proteome</keyword>
<dbReference type="HOGENOM" id="CLU_2767733_0_0_11"/>
<sequence length="69" mass="7640">MLPASVSDQTLQAVAWRDPEVLDILRRVDQLELPQGRSLHAPVNALDVLLMPDALGVLTAERSDHERSI</sequence>
<accession>A0A022L233</accession>
<dbReference type="Proteomes" id="UP000019754">
    <property type="component" value="Unassembled WGS sequence"/>
</dbReference>
<proteinExistence type="predicted"/>
<evidence type="ECO:0000313" key="2">
    <source>
        <dbReference type="Proteomes" id="UP000019754"/>
    </source>
</evidence>
<dbReference type="EMBL" id="AORC01000002">
    <property type="protein sequence ID" value="EYT51281.1"/>
    <property type="molecule type" value="Genomic_DNA"/>
</dbReference>
<evidence type="ECO:0000313" key="1">
    <source>
        <dbReference type="EMBL" id="EYT51281.1"/>
    </source>
</evidence>
<dbReference type="STRING" id="1249481.D641_0101640"/>
<dbReference type="AlphaFoldDB" id="A0A022L233"/>
<organism evidence="1 2">
    <name type="scientific">Brachybacterium muris UCD-AY4</name>
    <dbReference type="NCBI Taxonomy" id="1249481"/>
    <lineage>
        <taxon>Bacteria</taxon>
        <taxon>Bacillati</taxon>
        <taxon>Actinomycetota</taxon>
        <taxon>Actinomycetes</taxon>
        <taxon>Micrococcales</taxon>
        <taxon>Dermabacteraceae</taxon>
        <taxon>Brachybacterium</taxon>
    </lineage>
</organism>
<gene>
    <name evidence="1" type="ORF">D641_0101640</name>
</gene>
<name>A0A022L233_9MICO</name>